<dbReference type="PANTHER" id="PTHR24305">
    <property type="entry name" value="CYTOCHROME P450"/>
    <property type="match status" value="1"/>
</dbReference>
<evidence type="ECO:0000256" key="3">
    <source>
        <dbReference type="ARBA" id="ARBA00022723"/>
    </source>
</evidence>
<keyword evidence="2 5" id="KW-0349">Heme</keyword>
<feature type="transmembrane region" description="Helical" evidence="6">
    <location>
        <begin position="34"/>
        <end position="58"/>
    </location>
</feature>
<dbReference type="GO" id="GO:0020037">
    <property type="term" value="F:heme binding"/>
    <property type="evidence" value="ECO:0007669"/>
    <property type="project" value="InterPro"/>
</dbReference>
<dbReference type="InterPro" id="IPR001128">
    <property type="entry name" value="Cyt_P450"/>
</dbReference>
<evidence type="ECO:0000313" key="7">
    <source>
        <dbReference type="EMBL" id="ACR78140.1"/>
    </source>
</evidence>
<evidence type="ECO:0000256" key="6">
    <source>
        <dbReference type="SAM" id="Phobius"/>
    </source>
</evidence>
<name>D1FVE8_BEABA</name>
<dbReference type="Gene3D" id="1.10.630.10">
    <property type="entry name" value="Cytochrome P450"/>
    <property type="match status" value="1"/>
</dbReference>
<keyword evidence="6" id="KW-0812">Transmembrane</keyword>
<dbReference type="Pfam" id="PF00067">
    <property type="entry name" value="p450"/>
    <property type="match status" value="1"/>
</dbReference>
<dbReference type="GO" id="GO:0004497">
    <property type="term" value="F:monooxygenase activity"/>
    <property type="evidence" value="ECO:0007669"/>
    <property type="project" value="InterPro"/>
</dbReference>
<dbReference type="SUPFAM" id="SSF48264">
    <property type="entry name" value="Cytochrome P450"/>
    <property type="match status" value="1"/>
</dbReference>
<feature type="binding site" description="axial binding residue" evidence="5">
    <location>
        <position position="503"/>
    </location>
    <ligand>
        <name>heme</name>
        <dbReference type="ChEBI" id="CHEBI:30413"/>
    </ligand>
    <ligandPart>
        <name>Fe</name>
        <dbReference type="ChEBI" id="CHEBI:18248"/>
    </ligandPart>
</feature>
<dbReference type="InterPro" id="IPR050121">
    <property type="entry name" value="Cytochrome_P450_monoxygenase"/>
</dbReference>
<dbReference type="InterPro" id="IPR036396">
    <property type="entry name" value="Cyt_P450_sf"/>
</dbReference>
<protein>
    <submittedName>
        <fullName evidence="7">Predicted cytochrome P450</fullName>
    </submittedName>
</protein>
<comment type="similarity">
    <text evidence="1">Belongs to the cytochrome P450 family.</text>
</comment>
<dbReference type="PRINTS" id="PR00463">
    <property type="entry name" value="EP450I"/>
</dbReference>
<evidence type="ECO:0000256" key="4">
    <source>
        <dbReference type="ARBA" id="ARBA00023004"/>
    </source>
</evidence>
<dbReference type="InterPro" id="IPR002401">
    <property type="entry name" value="Cyt_P450_E_grp-I"/>
</dbReference>
<evidence type="ECO:0000256" key="1">
    <source>
        <dbReference type="ARBA" id="ARBA00010617"/>
    </source>
</evidence>
<organism evidence="7">
    <name type="scientific">Beauveria bassiana</name>
    <name type="common">White muscardine disease fungus</name>
    <name type="synonym">Tritirachium shiotae</name>
    <dbReference type="NCBI Taxonomy" id="176275"/>
    <lineage>
        <taxon>Eukaryota</taxon>
        <taxon>Fungi</taxon>
        <taxon>Dikarya</taxon>
        <taxon>Ascomycota</taxon>
        <taxon>Pezizomycotina</taxon>
        <taxon>Sordariomycetes</taxon>
        <taxon>Hypocreomycetidae</taxon>
        <taxon>Hypocreales</taxon>
        <taxon>Cordycipitaceae</taxon>
        <taxon>Beauveria</taxon>
    </lineage>
</organism>
<dbReference type="EMBL" id="FJ439897">
    <property type="protein sequence ID" value="ACR78140.1"/>
    <property type="molecule type" value="Genomic_DNA"/>
</dbReference>
<evidence type="ECO:0000256" key="5">
    <source>
        <dbReference type="PIRSR" id="PIRSR602401-1"/>
    </source>
</evidence>
<keyword evidence="3 5" id="KW-0479">Metal-binding</keyword>
<dbReference type="PANTHER" id="PTHR24305:SF166">
    <property type="entry name" value="CYTOCHROME P450 12A4, MITOCHONDRIAL-RELATED"/>
    <property type="match status" value="1"/>
</dbReference>
<evidence type="ECO:0000256" key="2">
    <source>
        <dbReference type="ARBA" id="ARBA00022617"/>
    </source>
</evidence>
<dbReference type="AlphaFoldDB" id="D1FVE8"/>
<dbReference type="PRINTS" id="PR00385">
    <property type="entry name" value="P450"/>
</dbReference>
<sequence>MPPAIPTITISSSLGAAVVVFTAGEPTKVLGLEVFVVLWAAQFVTWGFWYMFIYPFFISPLRKLPTPRGWRNSHKLLEAEPRVFSKLMPSNRIAETANEGFIRIYGAFHREYLIVTSPQALGEVLVSKAYEFEKPPTIRGFFGPVLGHGLVLAEGHDHKVQRRNLMPAFAFRHIKDLYPLFWRKTCDVVQVMAKECDADGYAEFEVGHWAGRVSLDIIGVADLGRDFNATHNEDDEIVKTYMLITTPTMQDRLLLVMADFLTAFVPMSILLHSPIPRAIEAKGAAKKIRDVCKDVIRLKRQKLADSKLEDVDILSIALRSGMFSEEELINHMMTFLGAGHETTASALSFAIYAMCRHPEVQTRLRQEVRANLPPPVGDDGREITSMEIDRLPYLAAVCSEVLRMYSPVPQTIRETVRDTTIQGQPLPRGTRLLLVPWATNLDTRFWGSDGGEFKPERWLVARGGGDDEDDGLGGRAASVKAASVGGASSNYVFLSFLHGPRSCIGQSFAKAEFACLLAAWVGRFEFALRDEAMMDEANVMFEQMVTAKVAGGIHVRARAVPGW</sequence>
<dbReference type="GO" id="GO:0005506">
    <property type="term" value="F:iron ion binding"/>
    <property type="evidence" value="ECO:0007669"/>
    <property type="project" value="InterPro"/>
</dbReference>
<reference evidence="7" key="1">
    <citation type="journal article" date="2009" name="Fungal Genet. Biol.">
        <title>Biosynthesis of the cyclooligomer depsipeptide bassianolide, an insecticidal virulence factor of Beauveria bassiana.</title>
        <authorList>
            <person name="Xu Y."/>
            <person name="Orozco R."/>
            <person name="Kithsiri Wijeratne E.M."/>
            <person name="Espinosa-Artiles P."/>
            <person name="Leslie Gunatilaka A.A."/>
            <person name="Patricia Stock S."/>
            <person name="Molnar I."/>
        </authorList>
    </citation>
    <scope>NUCLEOTIDE SEQUENCE</scope>
    <source>
        <strain evidence="7">ATCC 7159</strain>
    </source>
</reference>
<dbReference type="GO" id="GO:0016705">
    <property type="term" value="F:oxidoreductase activity, acting on paired donors, with incorporation or reduction of molecular oxygen"/>
    <property type="evidence" value="ECO:0007669"/>
    <property type="project" value="InterPro"/>
</dbReference>
<keyword evidence="6" id="KW-0472">Membrane</keyword>
<comment type="cofactor">
    <cofactor evidence="5">
        <name>heme</name>
        <dbReference type="ChEBI" id="CHEBI:30413"/>
    </cofactor>
</comment>
<accession>D1FVE8</accession>
<keyword evidence="4 5" id="KW-0408">Iron</keyword>
<proteinExistence type="inferred from homology"/>
<keyword evidence="6" id="KW-1133">Transmembrane helix</keyword>
<dbReference type="CDD" id="cd11069">
    <property type="entry name" value="CYP_FUM15-like"/>
    <property type="match status" value="1"/>
</dbReference>